<keyword evidence="2" id="KW-1185">Reference proteome</keyword>
<dbReference type="AlphaFoldDB" id="A0A7W7KF03"/>
<dbReference type="RefSeq" id="WP_184250678.1">
    <property type="nucleotide sequence ID" value="NZ_JACHLR010000045.1"/>
</dbReference>
<reference evidence="1 2" key="1">
    <citation type="submission" date="2020-08" db="EMBL/GenBank/DDBJ databases">
        <title>Functional genomics of gut bacteria from endangered species of beetles.</title>
        <authorList>
            <person name="Carlos-Shanley C."/>
        </authorList>
    </citation>
    <scope>NUCLEOTIDE SEQUENCE [LARGE SCALE GENOMIC DNA]</scope>
    <source>
        <strain evidence="1 2">S00245</strain>
    </source>
</reference>
<evidence type="ECO:0000313" key="2">
    <source>
        <dbReference type="Proteomes" id="UP000555448"/>
    </source>
</evidence>
<evidence type="ECO:0000313" key="1">
    <source>
        <dbReference type="EMBL" id="MBB4861024.1"/>
    </source>
</evidence>
<proteinExistence type="predicted"/>
<dbReference type="EMBL" id="JACHLR010000045">
    <property type="protein sequence ID" value="MBB4861024.1"/>
    <property type="molecule type" value="Genomic_DNA"/>
</dbReference>
<gene>
    <name evidence="1" type="ORF">HNO88_004372</name>
</gene>
<organism evidence="1 2">
    <name type="scientific">Novosphingobium chloroacetimidivorans</name>
    <dbReference type="NCBI Taxonomy" id="1428314"/>
    <lineage>
        <taxon>Bacteria</taxon>
        <taxon>Pseudomonadati</taxon>
        <taxon>Pseudomonadota</taxon>
        <taxon>Alphaproteobacteria</taxon>
        <taxon>Sphingomonadales</taxon>
        <taxon>Sphingomonadaceae</taxon>
        <taxon>Novosphingobium</taxon>
    </lineage>
</organism>
<sequence>MTRAPESAARALCKLDGHPDHAEMNGTTLWQDYLPKARAVLLSVRNPSDAVLAAADALPCSVDTTACWQAMVDAALSE</sequence>
<dbReference type="Proteomes" id="UP000555448">
    <property type="component" value="Unassembled WGS sequence"/>
</dbReference>
<accession>A0A7W7KF03</accession>
<name>A0A7W7KF03_9SPHN</name>
<comment type="caution">
    <text evidence="1">The sequence shown here is derived from an EMBL/GenBank/DDBJ whole genome shotgun (WGS) entry which is preliminary data.</text>
</comment>
<protein>
    <submittedName>
        <fullName evidence="1">Uncharacterized protein</fullName>
    </submittedName>
</protein>